<dbReference type="InterPro" id="IPR024560">
    <property type="entry name" value="UPF0313_C"/>
</dbReference>
<evidence type="ECO:0000256" key="6">
    <source>
        <dbReference type="HAMAP-Rule" id="MF_01251"/>
    </source>
</evidence>
<evidence type="ECO:0000313" key="10">
    <source>
        <dbReference type="Proteomes" id="UP000199652"/>
    </source>
</evidence>
<feature type="binding site" evidence="6">
    <location>
        <position position="305"/>
    </location>
    <ligand>
        <name>[4Fe-4S] cluster</name>
        <dbReference type="ChEBI" id="CHEBI:49883"/>
        <note>4Fe-4S-S-AdoMet</note>
    </ligand>
</feature>
<dbReference type="EMBL" id="FNOU01000002">
    <property type="protein sequence ID" value="SDX44075.1"/>
    <property type="molecule type" value="Genomic_DNA"/>
</dbReference>
<comment type="similarity">
    <text evidence="6">Belongs to the UPF0313 family.</text>
</comment>
<gene>
    <name evidence="9" type="ORF">SAMN04488579_102168</name>
</gene>
<name>A0A1H3BQK2_EUBBA</name>
<dbReference type="PANTHER" id="PTHR32331">
    <property type="entry name" value="UPF0313 PROTEIN YGIQ"/>
    <property type="match status" value="1"/>
</dbReference>
<feature type="binding site" evidence="6">
    <location>
        <position position="312"/>
    </location>
    <ligand>
        <name>[4Fe-4S] cluster</name>
        <dbReference type="ChEBI" id="CHEBI:49883"/>
        <note>4Fe-4S-S-AdoMet</note>
    </ligand>
</feature>
<dbReference type="SFLD" id="SFLDG01069">
    <property type="entry name" value="UPF0313"/>
    <property type="match status" value="1"/>
</dbReference>
<feature type="compositionally biased region" description="Basic residues" evidence="7">
    <location>
        <begin position="602"/>
        <end position="614"/>
    </location>
</feature>
<dbReference type="AlphaFoldDB" id="A0A1H3BQK2"/>
<dbReference type="PROSITE" id="PS51918">
    <property type="entry name" value="RADICAL_SAM"/>
    <property type="match status" value="1"/>
</dbReference>
<dbReference type="Pfam" id="PF11842">
    <property type="entry name" value="DUF3362"/>
    <property type="match status" value="1"/>
</dbReference>
<dbReference type="InterPro" id="IPR058240">
    <property type="entry name" value="rSAM_sf"/>
</dbReference>
<keyword evidence="3 6" id="KW-0479">Metal-binding</keyword>
<keyword evidence="2 6" id="KW-0949">S-adenosyl-L-methionine</keyword>
<dbReference type="InterPro" id="IPR022946">
    <property type="entry name" value="UPF0313"/>
</dbReference>
<dbReference type="NCBIfam" id="TIGR03904">
    <property type="entry name" value="SAM_YgiQ"/>
    <property type="match status" value="1"/>
</dbReference>
<evidence type="ECO:0000256" key="3">
    <source>
        <dbReference type="ARBA" id="ARBA00022723"/>
    </source>
</evidence>
<evidence type="ECO:0000256" key="4">
    <source>
        <dbReference type="ARBA" id="ARBA00023004"/>
    </source>
</evidence>
<comment type="cofactor">
    <cofactor evidence="6">
        <name>[4Fe-4S] cluster</name>
        <dbReference type="ChEBI" id="CHEBI:49883"/>
    </cofactor>
    <text evidence="6">Binds 1 [4Fe-4S] cluster. The cluster is coordinated with 3 cysteines and an exchangeable S-adenosyl-L-methionine.</text>
</comment>
<dbReference type="InterPro" id="IPR013704">
    <property type="entry name" value="UPF0313_N"/>
</dbReference>
<dbReference type="PANTHER" id="PTHR32331:SF0">
    <property type="entry name" value="UPF0313 PROTEIN YGIQ"/>
    <property type="match status" value="1"/>
</dbReference>
<dbReference type="InterPro" id="IPR007197">
    <property type="entry name" value="rSAM"/>
</dbReference>
<dbReference type="STRING" id="1528.SAMN04488579_102168"/>
<dbReference type="RefSeq" id="WP_242873478.1">
    <property type="nucleotide sequence ID" value="NZ_FNOU01000002.1"/>
</dbReference>
<feature type="region of interest" description="Disordered" evidence="7">
    <location>
        <begin position="584"/>
        <end position="614"/>
    </location>
</feature>
<dbReference type="GO" id="GO:0003824">
    <property type="term" value="F:catalytic activity"/>
    <property type="evidence" value="ECO:0007669"/>
    <property type="project" value="InterPro"/>
</dbReference>
<evidence type="ECO:0000256" key="1">
    <source>
        <dbReference type="ARBA" id="ARBA00022485"/>
    </source>
</evidence>
<evidence type="ECO:0000313" key="9">
    <source>
        <dbReference type="EMBL" id="SDX44075.1"/>
    </source>
</evidence>
<feature type="binding site" evidence="6">
    <location>
        <position position="309"/>
    </location>
    <ligand>
        <name>[4Fe-4S] cluster</name>
        <dbReference type="ChEBI" id="CHEBI:49883"/>
        <note>4Fe-4S-S-AdoMet</note>
    </ligand>
</feature>
<dbReference type="GO" id="GO:0051539">
    <property type="term" value="F:4 iron, 4 sulfur cluster binding"/>
    <property type="evidence" value="ECO:0007669"/>
    <property type="project" value="UniProtKB-KW"/>
</dbReference>
<keyword evidence="4 6" id="KW-0408">Iron</keyword>
<dbReference type="SUPFAM" id="SSF102114">
    <property type="entry name" value="Radical SAM enzymes"/>
    <property type="match status" value="1"/>
</dbReference>
<dbReference type="Proteomes" id="UP000199652">
    <property type="component" value="Unassembled WGS sequence"/>
</dbReference>
<dbReference type="SFLD" id="SFLDG01082">
    <property type="entry name" value="B12-binding_domain_containing"/>
    <property type="match status" value="1"/>
</dbReference>
<evidence type="ECO:0000256" key="7">
    <source>
        <dbReference type="SAM" id="MobiDB-lite"/>
    </source>
</evidence>
<protein>
    <submittedName>
        <fullName evidence="9">Uncharacterized radical SAM protein YgiQ</fullName>
    </submittedName>
</protein>
<accession>A0A1H3BQK2</accession>
<proteinExistence type="inferred from homology"/>
<sequence length="614" mass="67929">MRNEPLPFPKNKGEMAALEWAQPDFILVTGDAFVDHSSCGAAIIARVLNAYGYRVAVISQPRWQGSKDIQAMGSPRLGFLVTAGNLDSMVNHYTVNKKKRHDDAYSPGGVPGKRPNRAIITYCSLIRHAFPGSPIIIGGIEASLRRFAHYDYWQDGVRRPILYDCQGDLVVYGMGEKAILEVAEALNAGLPVDALTYIRGTGCLVTEKPQEGIFLPSFVEMAGDKQAFAQGAALIQGSGDPFCEEPYIQEVDGVYFLQNPPQMPLTELEMDDIYDLPYTGRLLGGGAPVPSFEEMKFSVTANRGCFGSCAFCALAIHQGRYMQRRSKASILGEVKKMTQMSDFKGYIHDIGGPTANFRNPACEKQTTSGVCRHRECLFPTPCKNLDCDESAYCDILKEARQIPGVKKVFVRSGIRYDYLLKDKDSGLLKELVKYHISGQLRVAPEHLGKSVLSAMGKPAFEVYEAFVARFEAMNRKLGKKQYIVPYFISSHPGSTLQDAVALSVYFKTHGMIPEQVQDFYPTPGSLATAMYYTGIDPRTMAPIYVPKGREKTLQRALLQFNNPKNKALVREALIKAGRQDLIGPGKDALIWAPPSKGSKNPQKGRKTPPRGKRR</sequence>
<dbReference type="HAMAP" id="MF_01251">
    <property type="entry name" value="UPF0313"/>
    <property type="match status" value="1"/>
</dbReference>
<dbReference type="InterPro" id="IPR006638">
    <property type="entry name" value="Elp3/MiaA/NifB-like_rSAM"/>
</dbReference>
<dbReference type="Pfam" id="PF08497">
    <property type="entry name" value="Radical_SAM_N"/>
    <property type="match status" value="1"/>
</dbReference>
<keyword evidence="5 6" id="KW-0411">Iron-sulfur</keyword>
<evidence type="ECO:0000256" key="5">
    <source>
        <dbReference type="ARBA" id="ARBA00023014"/>
    </source>
</evidence>
<keyword evidence="1 6" id="KW-0004">4Fe-4S</keyword>
<dbReference type="GO" id="GO:0005506">
    <property type="term" value="F:iron ion binding"/>
    <property type="evidence" value="ECO:0007669"/>
    <property type="project" value="UniProtKB-UniRule"/>
</dbReference>
<dbReference type="Gene3D" id="3.80.30.20">
    <property type="entry name" value="tm_1862 like domain"/>
    <property type="match status" value="1"/>
</dbReference>
<dbReference type="SFLD" id="SFLDS00029">
    <property type="entry name" value="Radical_SAM"/>
    <property type="match status" value="1"/>
</dbReference>
<evidence type="ECO:0000256" key="2">
    <source>
        <dbReference type="ARBA" id="ARBA00022691"/>
    </source>
</evidence>
<dbReference type="SMART" id="SM00729">
    <property type="entry name" value="Elp3"/>
    <property type="match status" value="1"/>
</dbReference>
<reference evidence="10" key="1">
    <citation type="submission" date="2016-10" db="EMBL/GenBank/DDBJ databases">
        <authorList>
            <person name="Varghese N."/>
            <person name="Submissions S."/>
        </authorList>
    </citation>
    <scope>NUCLEOTIDE SEQUENCE [LARGE SCALE GENOMIC DNA]</scope>
    <source>
        <strain evidence="10">VPI 5359</strain>
    </source>
</reference>
<dbReference type="InterPro" id="IPR023404">
    <property type="entry name" value="rSAM_horseshoe"/>
</dbReference>
<evidence type="ECO:0000259" key="8">
    <source>
        <dbReference type="PROSITE" id="PS51918"/>
    </source>
</evidence>
<organism evidence="9 10">
    <name type="scientific">Eubacterium barkeri</name>
    <name type="common">Clostridium barkeri</name>
    <dbReference type="NCBI Taxonomy" id="1528"/>
    <lineage>
        <taxon>Bacteria</taxon>
        <taxon>Bacillati</taxon>
        <taxon>Bacillota</taxon>
        <taxon>Clostridia</taxon>
        <taxon>Eubacteriales</taxon>
        <taxon>Eubacteriaceae</taxon>
        <taxon>Eubacterium</taxon>
    </lineage>
</organism>
<feature type="domain" description="Radical SAM core" evidence="8">
    <location>
        <begin position="291"/>
        <end position="561"/>
    </location>
</feature>
<keyword evidence="10" id="KW-1185">Reference proteome</keyword>